<dbReference type="GO" id="GO:0000974">
    <property type="term" value="C:Prp19 complex"/>
    <property type="evidence" value="ECO:0007669"/>
    <property type="project" value="UniProtKB-ARBA"/>
</dbReference>
<evidence type="ECO:0000256" key="1">
    <source>
        <dbReference type="ARBA" id="ARBA00004123"/>
    </source>
</evidence>
<dbReference type="SUPFAM" id="SSF140102">
    <property type="entry name" value="ISY1 domain-like"/>
    <property type="match status" value="1"/>
</dbReference>
<proteinExistence type="inferred from homology"/>
<dbReference type="STRING" id="669874.A0A1E4TSS6"/>
<evidence type="ECO:0000256" key="2">
    <source>
        <dbReference type="ARBA" id="ARBA00007002"/>
    </source>
</evidence>
<dbReference type="Proteomes" id="UP000094236">
    <property type="component" value="Unassembled WGS sequence"/>
</dbReference>
<name>A0A1E4TSS6_PACTA</name>
<dbReference type="FunFam" id="1.10.287.660:FF:000001">
    <property type="entry name" value="pre-mRNA-splicing factor ISY1 homolog"/>
    <property type="match status" value="1"/>
</dbReference>
<dbReference type="OrthoDB" id="1739576at2759"/>
<sequence length="143" mass="16847">MSRNSEKANSLLHRYYRQQSESILPTAGTPRPRKVQSVKSIAVAEKFRSLCIREISTKITRINDSSINDYQIRDLNDDLNKLMKEKLSWEYHIRDLGGPDYITFSKKQQRSANDFEVKGYRYFGRSKELPDVKELIESQEREK</sequence>
<reference evidence="9" key="1">
    <citation type="submission" date="2016-05" db="EMBL/GenBank/DDBJ databases">
        <title>Comparative genomics of biotechnologically important yeasts.</title>
        <authorList>
            <consortium name="DOE Joint Genome Institute"/>
            <person name="Riley R."/>
            <person name="Haridas S."/>
            <person name="Wolfe K.H."/>
            <person name="Lopes M.R."/>
            <person name="Hittinger C.T."/>
            <person name="Goker M."/>
            <person name="Salamov A."/>
            <person name="Wisecaver J."/>
            <person name="Long T.M."/>
            <person name="Aerts A.L."/>
            <person name="Barry K."/>
            <person name="Choi C."/>
            <person name="Clum A."/>
            <person name="Coughlan A.Y."/>
            <person name="Deshpande S."/>
            <person name="Douglass A.P."/>
            <person name="Hanson S.J."/>
            <person name="Klenk H.-P."/>
            <person name="Labutti K."/>
            <person name="Lapidus A."/>
            <person name="Lindquist E."/>
            <person name="Lipzen A."/>
            <person name="Meier-Kolthoff J.P."/>
            <person name="Ohm R.A."/>
            <person name="Otillar R.P."/>
            <person name="Pangilinan J."/>
            <person name="Peng Y."/>
            <person name="Rokas A."/>
            <person name="Rosa C.A."/>
            <person name="Scheuner C."/>
            <person name="Sibirny A.A."/>
            <person name="Slot J.C."/>
            <person name="Stielow J.B."/>
            <person name="Sun H."/>
            <person name="Kurtzman C.P."/>
            <person name="Blackwell M."/>
            <person name="Grigoriev I.V."/>
            <person name="Jeffries T.W."/>
        </authorList>
    </citation>
    <scope>NUCLEOTIDE SEQUENCE [LARGE SCALE GENOMIC DNA]</scope>
    <source>
        <strain evidence="9">NRRL Y-2460</strain>
    </source>
</reference>
<keyword evidence="6" id="KW-0539">Nucleus</keyword>
<comment type="subcellular location">
    <subcellularLocation>
        <location evidence="1">Nucleus</location>
    </subcellularLocation>
</comment>
<keyword evidence="4" id="KW-0507">mRNA processing</keyword>
<evidence type="ECO:0000313" key="8">
    <source>
        <dbReference type="EMBL" id="ODV94805.1"/>
    </source>
</evidence>
<dbReference type="GO" id="GO:0005684">
    <property type="term" value="C:U2-type spliceosomal complex"/>
    <property type="evidence" value="ECO:0007669"/>
    <property type="project" value="UniProtKB-ARBA"/>
</dbReference>
<evidence type="ECO:0000256" key="6">
    <source>
        <dbReference type="ARBA" id="ARBA00023242"/>
    </source>
</evidence>
<keyword evidence="4" id="KW-0747">Spliceosome</keyword>
<dbReference type="InterPro" id="IPR029012">
    <property type="entry name" value="Helix_hairpin_bin_sf"/>
</dbReference>
<protein>
    <recommendedName>
        <fullName evidence="3">Pre-mRNA-splicing factor ISY1</fullName>
    </recommendedName>
    <alternativeName>
        <fullName evidence="7">Pre-mRNA-splicing factor isy1</fullName>
    </alternativeName>
</protein>
<accession>A0A1E4TSS6</accession>
<keyword evidence="5" id="KW-0508">mRNA splicing</keyword>
<dbReference type="AlphaFoldDB" id="A0A1E4TSS6"/>
<dbReference type="GO" id="GO:0000350">
    <property type="term" value="P:generation of catalytic spliceosome for second transesterification step"/>
    <property type="evidence" value="ECO:0007669"/>
    <property type="project" value="InterPro"/>
</dbReference>
<evidence type="ECO:0000256" key="7">
    <source>
        <dbReference type="ARBA" id="ARBA00073166"/>
    </source>
</evidence>
<dbReference type="GO" id="GO:0071014">
    <property type="term" value="C:post-mRNA release spliceosomal complex"/>
    <property type="evidence" value="ECO:0007669"/>
    <property type="project" value="UniProtKB-ARBA"/>
</dbReference>
<dbReference type="PANTHER" id="PTHR13021">
    <property type="entry name" value="PRE-MRNA-SPLICING FACTOR ISY1"/>
    <property type="match status" value="1"/>
</dbReference>
<dbReference type="EMBL" id="KV454015">
    <property type="protein sequence ID" value="ODV94805.1"/>
    <property type="molecule type" value="Genomic_DNA"/>
</dbReference>
<dbReference type="Pfam" id="PF06246">
    <property type="entry name" value="Isy1"/>
    <property type="match status" value="1"/>
</dbReference>
<evidence type="ECO:0000256" key="4">
    <source>
        <dbReference type="ARBA" id="ARBA00022728"/>
    </source>
</evidence>
<dbReference type="Gene3D" id="1.10.287.660">
    <property type="entry name" value="Helix hairpin bin"/>
    <property type="match status" value="1"/>
</dbReference>
<dbReference type="InterPro" id="IPR037200">
    <property type="entry name" value="Isy1_sf"/>
</dbReference>
<evidence type="ECO:0000256" key="5">
    <source>
        <dbReference type="ARBA" id="ARBA00023187"/>
    </source>
</evidence>
<evidence type="ECO:0000256" key="3">
    <source>
        <dbReference type="ARBA" id="ARBA00019194"/>
    </source>
</evidence>
<evidence type="ECO:0000313" key="9">
    <source>
        <dbReference type="Proteomes" id="UP000094236"/>
    </source>
</evidence>
<organism evidence="8 9">
    <name type="scientific">Pachysolen tannophilus NRRL Y-2460</name>
    <dbReference type="NCBI Taxonomy" id="669874"/>
    <lineage>
        <taxon>Eukaryota</taxon>
        <taxon>Fungi</taxon>
        <taxon>Dikarya</taxon>
        <taxon>Ascomycota</taxon>
        <taxon>Saccharomycotina</taxon>
        <taxon>Pichiomycetes</taxon>
        <taxon>Pachysolenaceae</taxon>
        <taxon>Pachysolen</taxon>
    </lineage>
</organism>
<dbReference type="InterPro" id="IPR009360">
    <property type="entry name" value="Isy1"/>
</dbReference>
<keyword evidence="9" id="KW-1185">Reference proteome</keyword>
<feature type="non-terminal residue" evidence="8">
    <location>
        <position position="143"/>
    </location>
</feature>
<comment type="similarity">
    <text evidence="2">Belongs to the ISY1 family.</text>
</comment>
<gene>
    <name evidence="8" type="ORF">PACTADRAFT_43670</name>
</gene>